<evidence type="ECO:0000313" key="2">
    <source>
        <dbReference type="Proteomes" id="UP000789702"/>
    </source>
</evidence>
<sequence>RQKKVLKGPWSEKVAAKQRRIERRIKRSKKREYLKKRKAEEINVSSDDINKNKDVEIYSEDEWEELQKEERLAKKLKKGIINQEEFERAMGLMNNDEIEV</sequence>
<accession>A0ACA9QZR3</accession>
<dbReference type="Proteomes" id="UP000789702">
    <property type="component" value="Unassembled WGS sequence"/>
</dbReference>
<name>A0ACA9QZR3_9GLOM</name>
<dbReference type="EMBL" id="CAJVPU010056568">
    <property type="protein sequence ID" value="CAG8770599.1"/>
    <property type="molecule type" value="Genomic_DNA"/>
</dbReference>
<organism evidence="1 2">
    <name type="scientific">Dentiscutata heterogama</name>
    <dbReference type="NCBI Taxonomy" id="1316150"/>
    <lineage>
        <taxon>Eukaryota</taxon>
        <taxon>Fungi</taxon>
        <taxon>Fungi incertae sedis</taxon>
        <taxon>Mucoromycota</taxon>
        <taxon>Glomeromycotina</taxon>
        <taxon>Glomeromycetes</taxon>
        <taxon>Diversisporales</taxon>
        <taxon>Gigasporaceae</taxon>
        <taxon>Dentiscutata</taxon>
    </lineage>
</organism>
<gene>
    <name evidence="1" type="ORF">DHETER_LOCUS15805</name>
</gene>
<feature type="non-terminal residue" evidence="1">
    <location>
        <position position="1"/>
    </location>
</feature>
<comment type="caution">
    <text evidence="1">The sequence shown here is derived from an EMBL/GenBank/DDBJ whole genome shotgun (WGS) entry which is preliminary data.</text>
</comment>
<protein>
    <submittedName>
        <fullName evidence="1">5455_t:CDS:1</fullName>
    </submittedName>
</protein>
<evidence type="ECO:0000313" key="1">
    <source>
        <dbReference type="EMBL" id="CAG8770599.1"/>
    </source>
</evidence>
<keyword evidence="2" id="KW-1185">Reference proteome</keyword>
<reference evidence="1" key="1">
    <citation type="submission" date="2021-06" db="EMBL/GenBank/DDBJ databases">
        <authorList>
            <person name="Kallberg Y."/>
            <person name="Tangrot J."/>
            <person name="Rosling A."/>
        </authorList>
    </citation>
    <scope>NUCLEOTIDE SEQUENCE</scope>
    <source>
        <strain evidence="1">IL203A</strain>
    </source>
</reference>
<proteinExistence type="predicted"/>